<reference evidence="1 2" key="1">
    <citation type="submission" date="2014-04" db="EMBL/GenBank/DDBJ databases">
        <authorList>
            <consortium name="DOE Joint Genome Institute"/>
            <person name="Kuo A."/>
            <person name="Ruytinx J."/>
            <person name="Rineau F."/>
            <person name="Colpaert J."/>
            <person name="Kohler A."/>
            <person name="Nagy L.G."/>
            <person name="Floudas D."/>
            <person name="Copeland A."/>
            <person name="Barry K.W."/>
            <person name="Cichocki N."/>
            <person name="Veneault-Fourrey C."/>
            <person name="LaButti K."/>
            <person name="Lindquist E.A."/>
            <person name="Lipzen A."/>
            <person name="Lundell T."/>
            <person name="Morin E."/>
            <person name="Murat C."/>
            <person name="Sun H."/>
            <person name="Tunlid A."/>
            <person name="Henrissat B."/>
            <person name="Grigoriev I.V."/>
            <person name="Hibbett D.S."/>
            <person name="Martin F."/>
            <person name="Nordberg H.P."/>
            <person name="Cantor M.N."/>
            <person name="Hua S.X."/>
        </authorList>
    </citation>
    <scope>NUCLEOTIDE SEQUENCE [LARGE SCALE GENOMIC DNA]</scope>
    <source>
        <strain evidence="1 2">UH-Slu-Lm8-n1</strain>
    </source>
</reference>
<evidence type="ECO:0000313" key="1">
    <source>
        <dbReference type="EMBL" id="KIK43931.1"/>
    </source>
</evidence>
<keyword evidence="2" id="KW-1185">Reference proteome</keyword>
<dbReference type="Proteomes" id="UP000054485">
    <property type="component" value="Unassembled WGS sequence"/>
</dbReference>
<name>A0A0D0AQB0_9AGAM</name>
<accession>A0A0D0AQB0</accession>
<dbReference type="HOGENOM" id="CLU_1961038_0_0_1"/>
<evidence type="ECO:0000313" key="2">
    <source>
        <dbReference type="Proteomes" id="UP000054485"/>
    </source>
</evidence>
<organism evidence="1 2">
    <name type="scientific">Suillus luteus UH-Slu-Lm8-n1</name>
    <dbReference type="NCBI Taxonomy" id="930992"/>
    <lineage>
        <taxon>Eukaryota</taxon>
        <taxon>Fungi</taxon>
        <taxon>Dikarya</taxon>
        <taxon>Basidiomycota</taxon>
        <taxon>Agaricomycotina</taxon>
        <taxon>Agaricomycetes</taxon>
        <taxon>Agaricomycetidae</taxon>
        <taxon>Boletales</taxon>
        <taxon>Suillineae</taxon>
        <taxon>Suillaceae</taxon>
        <taxon>Suillus</taxon>
    </lineage>
</organism>
<dbReference type="InParanoid" id="A0A0D0AQB0"/>
<dbReference type="AlphaFoldDB" id="A0A0D0AQB0"/>
<protein>
    <submittedName>
        <fullName evidence="1">Uncharacterized protein</fullName>
    </submittedName>
</protein>
<gene>
    <name evidence="1" type="ORF">CY34DRAFT_674029</name>
</gene>
<dbReference type="EMBL" id="KN835201">
    <property type="protein sequence ID" value="KIK43931.1"/>
    <property type="molecule type" value="Genomic_DNA"/>
</dbReference>
<proteinExistence type="predicted"/>
<reference evidence="2" key="2">
    <citation type="submission" date="2015-01" db="EMBL/GenBank/DDBJ databases">
        <title>Evolutionary Origins and Diversification of the Mycorrhizal Mutualists.</title>
        <authorList>
            <consortium name="DOE Joint Genome Institute"/>
            <consortium name="Mycorrhizal Genomics Consortium"/>
            <person name="Kohler A."/>
            <person name="Kuo A."/>
            <person name="Nagy L.G."/>
            <person name="Floudas D."/>
            <person name="Copeland A."/>
            <person name="Barry K.W."/>
            <person name="Cichocki N."/>
            <person name="Veneault-Fourrey C."/>
            <person name="LaButti K."/>
            <person name="Lindquist E.A."/>
            <person name="Lipzen A."/>
            <person name="Lundell T."/>
            <person name="Morin E."/>
            <person name="Murat C."/>
            <person name="Riley R."/>
            <person name="Ohm R."/>
            <person name="Sun H."/>
            <person name="Tunlid A."/>
            <person name="Henrissat B."/>
            <person name="Grigoriev I.V."/>
            <person name="Hibbett D.S."/>
            <person name="Martin F."/>
        </authorList>
    </citation>
    <scope>NUCLEOTIDE SEQUENCE [LARGE SCALE GENOMIC DNA]</scope>
    <source>
        <strain evidence="2">UH-Slu-Lm8-n1</strain>
    </source>
</reference>
<sequence length="128" mass="14396">MRRRGARHRNITSYNWRQMSKTGNSSPRRTPWSTCTGIGRGFRTSTQNSRETNADLSSCIFYLPIERPGRQCALGLMLSAHFNLTTCVLPADVSSACRVDLHQVLAFSRDDHTIPSMWSHAKAGGRTR</sequence>